<dbReference type="STRING" id="1141098.A0A1Y2DG36"/>
<evidence type="ECO:0000313" key="2">
    <source>
        <dbReference type="Proteomes" id="UP000193689"/>
    </source>
</evidence>
<dbReference type="InParanoid" id="A0A1Y2DG36"/>
<dbReference type="RefSeq" id="XP_040711287.1">
    <property type="nucleotide sequence ID" value="XM_040861228.1"/>
</dbReference>
<dbReference type="AlphaFoldDB" id="A0A1Y2DG36"/>
<gene>
    <name evidence="1" type="ORF">BCR38DRAFT_448479</name>
</gene>
<reference evidence="1 2" key="1">
    <citation type="submission" date="2016-07" db="EMBL/GenBank/DDBJ databases">
        <title>Pervasive Adenine N6-methylation of Active Genes in Fungi.</title>
        <authorList>
            <consortium name="DOE Joint Genome Institute"/>
            <person name="Mondo S.J."/>
            <person name="Dannebaum R.O."/>
            <person name="Kuo R.C."/>
            <person name="Labutti K."/>
            <person name="Haridas S."/>
            <person name="Kuo A."/>
            <person name="Salamov A."/>
            <person name="Ahrendt S.R."/>
            <person name="Lipzen A."/>
            <person name="Sullivan W."/>
            <person name="Andreopoulos W.B."/>
            <person name="Clum A."/>
            <person name="Lindquist E."/>
            <person name="Daum C."/>
            <person name="Ramamoorthy G.K."/>
            <person name="Gryganskyi A."/>
            <person name="Culley D."/>
            <person name="Magnuson J.K."/>
            <person name="James T.Y."/>
            <person name="O'Malley M.A."/>
            <person name="Stajich J.E."/>
            <person name="Spatafora J.W."/>
            <person name="Visel A."/>
            <person name="Grigoriev I.V."/>
        </authorList>
    </citation>
    <scope>NUCLEOTIDE SEQUENCE [LARGE SCALE GENOMIC DNA]</scope>
    <source>
        <strain evidence="1 2">CBS 129021</strain>
    </source>
</reference>
<sequence length="629" mass="71559">MFRNVIDPALIYSPSRRALLAGIMLISFQYSHILMDDGNAKHTHFRAQCGICGLELFAGVSFVPLICCESVLCLDNAIFPENGNKDLTLDGNLLCWSPSCRRCGLSPEAVAIHSDCFKMFKKECTTKDALNRLWTAVVSRSPWRGAPNFQLDRDTNLAIDLVCEMAEKYGIPSLRLLPPELIRMIQDYSQSGTFWRYISVTSFSRELSVASVNPISILLCNISTWVRGREPTLLESPGHPSIIRLTMDSRGIREIERLSHRPPYQHWRSDNMAFAIQEESHLGNITTQYKVVPLSKTMVPRSNAVQYSVLRLELPENFRGFHIWDMPNPPRLEDCRFCGHIPQSTRFRTIDLRGATGLTFFFSFSKVYAIHAHTPKMPHAKREFERLTKRRQADMAWVYLPIPKGDDITALGVRVRHSEGRFITQKPCFLVRTKLAGDVSIGPCRRGKYKDIILSQLNPSLFIYNTADLGPATIFGTYSLEQRNDISFLPFHHRSSDDASIHHANFSSAPLNNVTRIQVFEDEELGFCRAMLFDYENGARRAVGNCRLGVDPAKTYLNPSRICYCSTQYLSQHSSVVRQMIRVESGSESTHRHQIHTWVCSAMEGNLEFWFSGEESIITIVLETEDKSD</sequence>
<dbReference type="EMBL" id="MCFJ01000017">
    <property type="protein sequence ID" value="ORY58252.1"/>
    <property type="molecule type" value="Genomic_DNA"/>
</dbReference>
<dbReference type="GeneID" id="63777440"/>
<protein>
    <submittedName>
        <fullName evidence="1">Uncharacterized protein</fullName>
    </submittedName>
</protein>
<name>A0A1Y2DG36_9PEZI</name>
<proteinExistence type="predicted"/>
<dbReference type="Proteomes" id="UP000193689">
    <property type="component" value="Unassembled WGS sequence"/>
</dbReference>
<evidence type="ECO:0000313" key="1">
    <source>
        <dbReference type="EMBL" id="ORY58252.1"/>
    </source>
</evidence>
<organism evidence="1 2">
    <name type="scientific">Pseudomassariella vexata</name>
    <dbReference type="NCBI Taxonomy" id="1141098"/>
    <lineage>
        <taxon>Eukaryota</taxon>
        <taxon>Fungi</taxon>
        <taxon>Dikarya</taxon>
        <taxon>Ascomycota</taxon>
        <taxon>Pezizomycotina</taxon>
        <taxon>Sordariomycetes</taxon>
        <taxon>Xylariomycetidae</taxon>
        <taxon>Amphisphaeriales</taxon>
        <taxon>Pseudomassariaceae</taxon>
        <taxon>Pseudomassariella</taxon>
    </lineage>
</organism>
<comment type="caution">
    <text evidence="1">The sequence shown here is derived from an EMBL/GenBank/DDBJ whole genome shotgun (WGS) entry which is preliminary data.</text>
</comment>
<keyword evidence="2" id="KW-1185">Reference proteome</keyword>
<dbReference type="OrthoDB" id="4763081at2759"/>
<accession>A0A1Y2DG36</accession>